<keyword evidence="1" id="KW-0812">Transmembrane</keyword>
<gene>
    <name evidence="3" type="ORF">GCM10009665_29560</name>
</gene>
<comment type="caution">
    <text evidence="3">The sequence shown here is derived from an EMBL/GenBank/DDBJ whole genome shotgun (WGS) entry which is preliminary data.</text>
</comment>
<dbReference type="InterPro" id="IPR046675">
    <property type="entry name" value="DUF6545"/>
</dbReference>
<name>A0ABP4GZH9_9ACTN</name>
<dbReference type="Pfam" id="PF20182">
    <property type="entry name" value="DUF6545"/>
    <property type="match status" value="1"/>
</dbReference>
<evidence type="ECO:0000259" key="2">
    <source>
        <dbReference type="Pfam" id="PF20182"/>
    </source>
</evidence>
<evidence type="ECO:0000256" key="1">
    <source>
        <dbReference type="SAM" id="Phobius"/>
    </source>
</evidence>
<reference evidence="4" key="1">
    <citation type="journal article" date="2019" name="Int. J. Syst. Evol. Microbiol.">
        <title>The Global Catalogue of Microorganisms (GCM) 10K type strain sequencing project: providing services to taxonomists for standard genome sequencing and annotation.</title>
        <authorList>
            <consortium name="The Broad Institute Genomics Platform"/>
            <consortium name="The Broad Institute Genome Sequencing Center for Infectious Disease"/>
            <person name="Wu L."/>
            <person name="Ma J."/>
        </authorList>
    </citation>
    <scope>NUCLEOTIDE SEQUENCE [LARGE SCALE GENOMIC DNA]</scope>
    <source>
        <strain evidence="4">JCM 13004</strain>
    </source>
</reference>
<feature type="transmembrane region" description="Helical" evidence="1">
    <location>
        <begin position="100"/>
        <end position="120"/>
    </location>
</feature>
<dbReference type="InterPro" id="IPR050039">
    <property type="entry name" value="MAB_1171c-like"/>
</dbReference>
<keyword evidence="1" id="KW-0472">Membrane</keyword>
<proteinExistence type="predicted"/>
<feature type="domain" description="DUF6545" evidence="2">
    <location>
        <begin position="245"/>
        <end position="380"/>
    </location>
</feature>
<keyword evidence="1" id="KW-1133">Transmembrane helix</keyword>
<dbReference type="RefSeq" id="WP_344442001.1">
    <property type="nucleotide sequence ID" value="NZ_BAAALF010000042.1"/>
</dbReference>
<feature type="transmembrane region" description="Helical" evidence="1">
    <location>
        <begin position="140"/>
        <end position="158"/>
    </location>
</feature>
<protein>
    <recommendedName>
        <fullName evidence="2">DUF6545 domain-containing protein</fullName>
    </recommendedName>
</protein>
<dbReference type="EMBL" id="BAAALF010000042">
    <property type="protein sequence ID" value="GAA1237480.1"/>
    <property type="molecule type" value="Genomic_DNA"/>
</dbReference>
<evidence type="ECO:0000313" key="3">
    <source>
        <dbReference type="EMBL" id="GAA1237480.1"/>
    </source>
</evidence>
<dbReference type="Proteomes" id="UP001500037">
    <property type="component" value="Unassembled WGS sequence"/>
</dbReference>
<evidence type="ECO:0000313" key="4">
    <source>
        <dbReference type="Proteomes" id="UP001500037"/>
    </source>
</evidence>
<feature type="transmembrane region" description="Helical" evidence="1">
    <location>
        <begin position="178"/>
        <end position="200"/>
    </location>
</feature>
<keyword evidence="4" id="KW-1185">Reference proteome</keyword>
<dbReference type="NCBIfam" id="NF042915">
    <property type="entry name" value="MAB_1171c_fam"/>
    <property type="match status" value="1"/>
</dbReference>
<organism evidence="3 4">
    <name type="scientific">Kitasatospora nipponensis</name>
    <dbReference type="NCBI Taxonomy" id="258049"/>
    <lineage>
        <taxon>Bacteria</taxon>
        <taxon>Bacillati</taxon>
        <taxon>Actinomycetota</taxon>
        <taxon>Actinomycetes</taxon>
        <taxon>Kitasatosporales</taxon>
        <taxon>Streptomycetaceae</taxon>
        <taxon>Kitasatospora</taxon>
    </lineage>
</organism>
<sequence length="405" mass="43931">MPVINLSLCITLWAIAIWRAPGAWQHREKRPLWGAFFVLAVEMCFANDSAARWLDRTSGINSFAALLKHTSAITAAAFVLVFLADTVASSSTTSSSKAMMCTRVAVPATAIGMIIAFFTAADRPHEAVDLLLAYPNDPWVLAYLLTWTSYFGWAMVAASRLSWRWSRHPGPVSLRRGLALICAGTGIGVLYTLHRAAMLFCGRLGIHPIPAGTDTLLNRLLALVPILLISVGSTLPTYPKARAALRHHRLLVKLHPFWDHLSETAPHIRYGHRQHRLQEFLSLRGVHDRLYRRTIEIRDAILILNGAAPVSVRLRAADYVEDAGITGPAAGIAAEACWIRAAREAHAAGPTAAGTLEAPAQSGADLDTEAAVLLALSDAYFSDLAHTFARTHLERLSTSASGATS</sequence>
<accession>A0ABP4GZH9</accession>
<feature type="transmembrane region" description="Helical" evidence="1">
    <location>
        <begin position="71"/>
        <end position="88"/>
    </location>
</feature>